<keyword evidence="2" id="KW-0238">DNA-binding</keyword>
<sequence length="276" mass="32515">MSKDIVQAWVADLRWHGNNHRKGRELSSGTVRQCIAKFRIFWRYLIEERSVAILDPCARISVDYTPVRKKKVFNDLARKKLLIAAGRKYGWLWETLFLLYFESLCRRGELAGLKWRYVDFKNKRFYVVNTLIVDYQRNVIEKPFPKTENSEDWVPLSDDMCQRLLKLKAIQESSDPAFCSNSYVFREGYRGGTWDKYIFPEFISARFRYACKMAGLKNYTLHGTRKTGFSRLVNKGVDPMVVASIGRWKNPKVPSQHYYQVDELTKSNVMKQKLFS</sequence>
<name>I0GR08_SELRL</name>
<dbReference type="InterPro" id="IPR002104">
    <property type="entry name" value="Integrase_catalytic"/>
</dbReference>
<feature type="domain" description="Tyr recombinase" evidence="4">
    <location>
        <begin position="68"/>
        <end position="271"/>
    </location>
</feature>
<dbReference type="HOGENOM" id="CLU_1007932_0_0_9"/>
<keyword evidence="3" id="KW-0233">DNA recombination</keyword>
<dbReference type="AlphaFoldDB" id="I0GR08"/>
<dbReference type="SUPFAM" id="SSF56349">
    <property type="entry name" value="DNA breaking-rejoining enzymes"/>
    <property type="match status" value="1"/>
</dbReference>
<organism evidence="5 6">
    <name type="scientific">Selenomonas ruminantium subsp. lactilytica (strain NBRC 103574 / TAM6421)</name>
    <dbReference type="NCBI Taxonomy" id="927704"/>
    <lineage>
        <taxon>Bacteria</taxon>
        <taxon>Bacillati</taxon>
        <taxon>Bacillota</taxon>
        <taxon>Negativicutes</taxon>
        <taxon>Selenomonadales</taxon>
        <taxon>Selenomonadaceae</taxon>
        <taxon>Selenomonas</taxon>
    </lineage>
</organism>
<dbReference type="GO" id="GO:0015074">
    <property type="term" value="P:DNA integration"/>
    <property type="evidence" value="ECO:0007669"/>
    <property type="project" value="InterPro"/>
</dbReference>
<dbReference type="InterPro" id="IPR011010">
    <property type="entry name" value="DNA_brk_join_enz"/>
</dbReference>
<gene>
    <name evidence="5" type="ordered locus">SELR_14870</name>
</gene>
<dbReference type="CDD" id="cd01189">
    <property type="entry name" value="INT_ICEBs1_C_like"/>
    <property type="match status" value="1"/>
</dbReference>
<dbReference type="PROSITE" id="PS51898">
    <property type="entry name" value="TYR_RECOMBINASE"/>
    <property type="match status" value="1"/>
</dbReference>
<evidence type="ECO:0000259" key="4">
    <source>
        <dbReference type="PROSITE" id="PS51898"/>
    </source>
</evidence>
<evidence type="ECO:0000313" key="5">
    <source>
        <dbReference type="EMBL" id="BAL83195.1"/>
    </source>
</evidence>
<evidence type="ECO:0000313" key="6">
    <source>
        <dbReference type="Proteomes" id="UP000007887"/>
    </source>
</evidence>
<dbReference type="EMBL" id="AP012292">
    <property type="protein sequence ID" value="BAL83195.1"/>
    <property type="molecule type" value="Genomic_DNA"/>
</dbReference>
<dbReference type="PANTHER" id="PTHR30349:SF41">
    <property type="entry name" value="INTEGRASE_RECOMBINASE PROTEIN MJ0367-RELATED"/>
    <property type="match status" value="1"/>
</dbReference>
<dbReference type="PANTHER" id="PTHR30349">
    <property type="entry name" value="PHAGE INTEGRASE-RELATED"/>
    <property type="match status" value="1"/>
</dbReference>
<proteinExistence type="inferred from homology"/>
<dbReference type="KEGG" id="sri:SELR_14870"/>
<dbReference type="InterPro" id="IPR013762">
    <property type="entry name" value="Integrase-like_cat_sf"/>
</dbReference>
<dbReference type="Gene3D" id="1.10.443.10">
    <property type="entry name" value="Intergrase catalytic core"/>
    <property type="match status" value="1"/>
</dbReference>
<evidence type="ECO:0000256" key="3">
    <source>
        <dbReference type="ARBA" id="ARBA00023172"/>
    </source>
</evidence>
<comment type="similarity">
    <text evidence="1">Belongs to the 'phage' integrase family.</text>
</comment>
<dbReference type="eggNOG" id="COG0582">
    <property type="taxonomic scope" value="Bacteria"/>
</dbReference>
<protein>
    <submittedName>
        <fullName evidence="5">Putative integrase</fullName>
    </submittedName>
</protein>
<dbReference type="GO" id="GO:0006310">
    <property type="term" value="P:DNA recombination"/>
    <property type="evidence" value="ECO:0007669"/>
    <property type="project" value="UniProtKB-KW"/>
</dbReference>
<accession>I0GR08</accession>
<evidence type="ECO:0000256" key="1">
    <source>
        <dbReference type="ARBA" id="ARBA00008857"/>
    </source>
</evidence>
<dbReference type="GO" id="GO:0003677">
    <property type="term" value="F:DNA binding"/>
    <property type="evidence" value="ECO:0007669"/>
    <property type="project" value="UniProtKB-KW"/>
</dbReference>
<dbReference type="Pfam" id="PF00589">
    <property type="entry name" value="Phage_integrase"/>
    <property type="match status" value="1"/>
</dbReference>
<evidence type="ECO:0000256" key="2">
    <source>
        <dbReference type="ARBA" id="ARBA00023125"/>
    </source>
</evidence>
<reference evidence="5 6" key="1">
    <citation type="submission" date="2011-10" db="EMBL/GenBank/DDBJ databases">
        <title>Whole genome sequence of Selenomonas ruminantium subsp. lactilytica TAM6421.</title>
        <authorList>
            <person name="Oguchi A."/>
            <person name="Ankai A."/>
            <person name="Kaneko J."/>
            <person name="Yamada-Narita S."/>
            <person name="Fukui S."/>
            <person name="Takahashi M."/>
            <person name="Onodera T."/>
            <person name="Kojima S."/>
            <person name="Fushimi T."/>
            <person name="Abe N."/>
            <person name="Kamio Y."/>
            <person name="Yamazaki S."/>
            <person name="Fujita N."/>
        </authorList>
    </citation>
    <scope>NUCLEOTIDE SEQUENCE [LARGE SCALE GENOMIC DNA]</scope>
    <source>
        <strain evidence="6">NBRC 103574 / TAM6421</strain>
    </source>
</reference>
<dbReference type="InterPro" id="IPR050090">
    <property type="entry name" value="Tyrosine_recombinase_XerCD"/>
</dbReference>
<dbReference type="PATRIC" id="fig|927704.6.peg.1539"/>
<dbReference type="Proteomes" id="UP000007887">
    <property type="component" value="Chromosome"/>
</dbReference>
<dbReference type="OrthoDB" id="9785687at2"/>